<accession>Q2LPU2</accession>
<dbReference type="SUPFAM" id="SSF53448">
    <property type="entry name" value="Nucleotide-diphospho-sugar transferases"/>
    <property type="match status" value="1"/>
</dbReference>
<keyword evidence="2" id="KW-0328">Glycosyltransferase</keyword>
<feature type="domain" description="Glycosyltransferase 2-like" evidence="1">
    <location>
        <begin position="5"/>
        <end position="124"/>
    </location>
</feature>
<evidence type="ECO:0000259" key="1">
    <source>
        <dbReference type="Pfam" id="PF00535"/>
    </source>
</evidence>
<dbReference type="Proteomes" id="UP000001933">
    <property type="component" value="Chromosome"/>
</dbReference>
<dbReference type="STRING" id="56780.SYN_01103"/>
<dbReference type="InterPro" id="IPR050834">
    <property type="entry name" value="Glycosyltransf_2"/>
</dbReference>
<dbReference type="Gene3D" id="3.90.550.10">
    <property type="entry name" value="Spore Coat Polysaccharide Biosynthesis Protein SpsA, Chain A"/>
    <property type="match status" value="1"/>
</dbReference>
<dbReference type="PANTHER" id="PTHR43685">
    <property type="entry name" value="GLYCOSYLTRANSFERASE"/>
    <property type="match status" value="1"/>
</dbReference>
<evidence type="ECO:0000313" key="3">
    <source>
        <dbReference type="Proteomes" id="UP000001933"/>
    </source>
</evidence>
<reference evidence="2 3" key="1">
    <citation type="journal article" date="2007" name="Proc. Natl. Acad. Sci. U.S.A.">
        <title>The genome of Syntrophus aciditrophicus: life at the thermodynamic limit of microbial growth.</title>
        <authorList>
            <person name="McInerney M.J."/>
            <person name="Rohlin L."/>
            <person name="Mouttaki H."/>
            <person name="Kim U."/>
            <person name="Krupp R.S."/>
            <person name="Rios-Hernandez L."/>
            <person name="Sieber J."/>
            <person name="Struchtemeyer C.G."/>
            <person name="Bhattacharyya A."/>
            <person name="Campbell J.W."/>
            <person name="Gunsalus R.P."/>
        </authorList>
    </citation>
    <scope>NUCLEOTIDE SEQUENCE [LARGE SCALE GENOMIC DNA]</scope>
    <source>
        <strain evidence="2 3">SB</strain>
    </source>
</reference>
<dbReference type="GO" id="GO:0016757">
    <property type="term" value="F:glycosyltransferase activity"/>
    <property type="evidence" value="ECO:0007669"/>
    <property type="project" value="UniProtKB-KW"/>
</dbReference>
<gene>
    <name evidence="2" type="ORF">SYN_01103</name>
</gene>
<dbReference type="Pfam" id="PF00535">
    <property type="entry name" value="Glycos_transf_2"/>
    <property type="match status" value="1"/>
</dbReference>
<name>Q2LPU2_SYNAS</name>
<dbReference type="PANTHER" id="PTHR43685:SF11">
    <property type="entry name" value="GLYCOSYLTRANSFERASE TAGX-RELATED"/>
    <property type="match status" value="1"/>
</dbReference>
<dbReference type="OrthoDB" id="5291101at2"/>
<evidence type="ECO:0000313" key="2">
    <source>
        <dbReference type="EMBL" id="ABC76304.1"/>
    </source>
</evidence>
<dbReference type="RefSeq" id="WP_011416338.1">
    <property type="nucleotide sequence ID" value="NC_007759.1"/>
</dbReference>
<dbReference type="HOGENOM" id="CLU_025996_0_0_7"/>
<dbReference type="CDD" id="cd00761">
    <property type="entry name" value="Glyco_tranf_GTA_type"/>
    <property type="match status" value="1"/>
</dbReference>
<proteinExistence type="predicted"/>
<dbReference type="EMBL" id="CP000252">
    <property type="protein sequence ID" value="ABC76304.1"/>
    <property type="molecule type" value="Genomic_DNA"/>
</dbReference>
<keyword evidence="3" id="KW-1185">Reference proteome</keyword>
<dbReference type="InterPro" id="IPR001173">
    <property type="entry name" value="Glyco_trans_2-like"/>
</dbReference>
<dbReference type="InterPro" id="IPR029044">
    <property type="entry name" value="Nucleotide-diphossugar_trans"/>
</dbReference>
<dbReference type="InParanoid" id="Q2LPU2"/>
<sequence length="333" mass="37883">MDLVSIIIPAYNAEATLKRCLDSVFFQTYREHQVIVINDGSTDNTRGIASEYKDAIEYIEQDNQGPGRSRNVGLGRAKGSFIAFLDADDYWLPAFLSKCLIFMKENHDAAAVTTGQYIKLWGHSDIIRPPILNEPSCRKVPFIIDNFFSFWAAQNHVVTGASLIRRNVIERAGYQRTDFRVCEDLEYWGYLATFGKWGFIPEVLWIGDPTPAVASQGWLKKHLRRWANLPTLDQWEKRILPRLSTEDLPGFHRVKGRVAASLVHQNILAGNDREAKRILNQLGNNVPESRIMKLLQTGIKGGAVGWYLVCQMIRLRERLKSNAVAISSRHISR</sequence>
<dbReference type="AlphaFoldDB" id="Q2LPU2"/>
<keyword evidence="2" id="KW-0808">Transferase</keyword>
<dbReference type="EC" id="2.4.1.-" evidence="2"/>
<organism evidence="2 3">
    <name type="scientific">Syntrophus aciditrophicus (strain SB)</name>
    <dbReference type="NCBI Taxonomy" id="56780"/>
    <lineage>
        <taxon>Bacteria</taxon>
        <taxon>Pseudomonadati</taxon>
        <taxon>Thermodesulfobacteriota</taxon>
        <taxon>Syntrophia</taxon>
        <taxon>Syntrophales</taxon>
        <taxon>Syntrophaceae</taxon>
        <taxon>Syntrophus</taxon>
    </lineage>
</organism>
<protein>
    <submittedName>
        <fullName evidence="2">Glycosyltransferase</fullName>
        <ecNumber evidence="2">2.4.1.-</ecNumber>
    </submittedName>
</protein>
<dbReference type="eggNOG" id="COG1215">
    <property type="taxonomic scope" value="Bacteria"/>
</dbReference>
<dbReference type="CAZy" id="GT2">
    <property type="family name" value="Glycosyltransferase Family 2"/>
</dbReference>
<dbReference type="KEGG" id="sat:SYN_01103"/>